<evidence type="ECO:0000313" key="3">
    <source>
        <dbReference type="Proteomes" id="UP001061862"/>
    </source>
</evidence>
<reference evidence="2 3" key="1">
    <citation type="submission" date="2022-09" db="EMBL/GenBank/DDBJ databases">
        <title>Interaction between co-microsymbionts with complementary sets of symbiotic genes in legume-rhizobium systems.</title>
        <authorList>
            <person name="Safronova V."/>
            <person name="Sazanova A."/>
            <person name="Afonin A."/>
            <person name="Chirak E."/>
        </authorList>
    </citation>
    <scope>NUCLEOTIDE SEQUENCE [LARGE SCALE GENOMIC DNA]</scope>
    <source>
        <strain evidence="2 3">A18/4-1</strain>
    </source>
</reference>
<name>A0ABY6CLZ3_9HYPH</name>
<sequence length="68" mass="7148">MAMASDYDLAPLRDTLIAAIAGELARQDARNVDVAALADAIMTAINAPPAHDAEEGKRPEDLNATNDD</sequence>
<keyword evidence="3" id="KW-1185">Reference proteome</keyword>
<dbReference type="RefSeq" id="WP_262170409.1">
    <property type="nucleotide sequence ID" value="NZ_CP104965.1"/>
</dbReference>
<evidence type="ECO:0000313" key="2">
    <source>
        <dbReference type="EMBL" id="UXN71053.1"/>
    </source>
</evidence>
<evidence type="ECO:0000256" key="1">
    <source>
        <dbReference type="SAM" id="MobiDB-lite"/>
    </source>
</evidence>
<dbReference type="Proteomes" id="UP001061862">
    <property type="component" value="Chromosome"/>
</dbReference>
<feature type="compositionally biased region" description="Basic and acidic residues" evidence="1">
    <location>
        <begin position="51"/>
        <end position="61"/>
    </location>
</feature>
<proteinExistence type="predicted"/>
<protein>
    <submittedName>
        <fullName evidence="2">Uncharacterized protein</fullName>
    </submittedName>
</protein>
<gene>
    <name evidence="2" type="ORF">N8A98_07665</name>
</gene>
<accession>A0ABY6CLZ3</accession>
<dbReference type="EMBL" id="CP104965">
    <property type="protein sequence ID" value="UXN71053.1"/>
    <property type="molecule type" value="Genomic_DNA"/>
</dbReference>
<organism evidence="2 3">
    <name type="scientific">Devosia neptuniae</name>
    <dbReference type="NCBI Taxonomy" id="191302"/>
    <lineage>
        <taxon>Bacteria</taxon>
        <taxon>Pseudomonadati</taxon>
        <taxon>Pseudomonadota</taxon>
        <taxon>Alphaproteobacteria</taxon>
        <taxon>Hyphomicrobiales</taxon>
        <taxon>Devosiaceae</taxon>
        <taxon>Devosia</taxon>
    </lineage>
</organism>
<feature type="region of interest" description="Disordered" evidence="1">
    <location>
        <begin position="47"/>
        <end position="68"/>
    </location>
</feature>